<dbReference type="CDD" id="cd07920">
    <property type="entry name" value="Pumilio"/>
    <property type="match status" value="1"/>
</dbReference>
<feature type="compositionally biased region" description="Low complexity" evidence="6">
    <location>
        <begin position="373"/>
        <end position="391"/>
    </location>
</feature>
<dbReference type="InterPro" id="IPR033712">
    <property type="entry name" value="Pumilio_RNA-bd"/>
</dbReference>
<feature type="repeat" description="Pumilio" evidence="5">
    <location>
        <begin position="830"/>
        <end position="865"/>
    </location>
</feature>
<keyword evidence="2" id="KW-0963">Cytoplasm</keyword>
<sequence>SNGHIAPSQQAQHQELLRHQHPQQISACEAARPQVLSRSQDDAMVGYVFQRPHADPEFPLPPTFKQQPRWPVGDDSVIEQNHEKWKYPMAKMQVPMNNVPYELHPLVMKPGTEQFLYHHMTQPPPHMAAGAIMPQEMHHQRNGQIAPSAKKLWGVEEPKDEPKGILNLTDHQMWRDSTWSSSDHAVSQPITMVARRSGSFPGSEAGNILSPRSSETSGLGVKMVEYVLGTSPTSKDLEPQMRRLVMSSDPNDKKDKDKGPASPYDTANKKEMENGVPNQNGVQNGLDDDKGFNRTPGSRQPSPSDEDLNKNNSGVGGVVVLENPHVGHHLMGHGHPGHPFPPPQHHQMQHMDSHFDVLAMDPNSFDTGAQQAGSYQGNPQGSQQQQSQAQQAMDSPTVLPPSFDVQQLFRSQQQQAAAAPAQQIQLLQQQQYLAATQQQQQLAGLAPAPGATFAPPAPYIINPQEPYVIAGPTVVPQYYGVPWGVYPANIIQQGATTQQRRPLTPSSATESATNLTQVQAGQYQVIPAYYDQNGSIVMRGIGNGTPMRLVSPAPVLVNAATPGSSMRLLGSQAQQITTPPSSIYSGNQPASLYTTPTANGTAISGLPPQSGSTAATGYSTNLASLTSSLSSLGAGLGLGSGSTGRRDSFDRNTSAFSPSLEYGRGKWSQNYGALGTVTASPSPLGLPSGSVSPPPALGSSASLQLGGLTSTANRTLLSAAPGAEAMTKFRAAGTATAAMFGTASAGSLFAKLGGVPGRTLGGGGTSPLESKPTGRSRLLEDFRNNRYPSLQLRDLANHIVEFSQDQHGSRFIQQKLERATVPEKQLVFSEILNAAYNLMTDVFGNYVIQKFFEFGTSEQKTTLAQKVRGHVLPLALQMYGCRVIQKALESISGEQQVEIVRELDGHVLKCVKDQNGNHVVQKCIECVDPIALQFIINAFQGQVFTLSTHPYGCRVIQRILEHCTQEQTAPILEELHQHTDQLIQDQYGNYVIQHVLEHGKPEDKSLLISGVRGKVLVLSQHKFASNVVEKCVTHATRAERALLIEEVCGFNDNALHVMMKDQYANYVVQKMLDVCETQQRKVLMHKIRPHFTSLRKYTYGKHIIAKLEKFFLKTSVVVADLGPIGPPTNGVL</sequence>
<dbReference type="InterPro" id="IPR033133">
    <property type="entry name" value="PUM-HD"/>
</dbReference>
<dbReference type="InterPro" id="IPR001313">
    <property type="entry name" value="Pumilio_RNA-bd_rpt"/>
</dbReference>
<evidence type="ECO:0000256" key="1">
    <source>
        <dbReference type="ARBA" id="ARBA00004496"/>
    </source>
</evidence>
<evidence type="ECO:0000256" key="5">
    <source>
        <dbReference type="PROSITE-ProRule" id="PRU00317"/>
    </source>
</evidence>
<evidence type="ECO:0000256" key="3">
    <source>
        <dbReference type="ARBA" id="ARBA00022737"/>
    </source>
</evidence>
<evidence type="ECO:0000313" key="8">
    <source>
        <dbReference type="EMBL" id="JAS24716.1"/>
    </source>
</evidence>
<dbReference type="SMART" id="SM00025">
    <property type="entry name" value="Pumilio"/>
    <property type="match status" value="8"/>
</dbReference>
<reference evidence="8" key="1">
    <citation type="submission" date="2015-12" db="EMBL/GenBank/DDBJ databases">
        <title>De novo transcriptome assembly of four potential Pierce s Disease insect vectors from Arizona vineyards.</title>
        <authorList>
            <person name="Tassone E.E."/>
        </authorList>
    </citation>
    <scope>NUCLEOTIDE SEQUENCE</scope>
</reference>
<dbReference type="GO" id="GO:0005634">
    <property type="term" value="C:nucleus"/>
    <property type="evidence" value="ECO:0007669"/>
    <property type="project" value="TreeGrafter"/>
</dbReference>
<feature type="repeat" description="Pumilio" evidence="5">
    <location>
        <begin position="1049"/>
        <end position="1085"/>
    </location>
</feature>
<dbReference type="GO" id="GO:0010608">
    <property type="term" value="P:post-transcriptional regulation of gene expression"/>
    <property type="evidence" value="ECO:0007669"/>
    <property type="project" value="TreeGrafter"/>
</dbReference>
<feature type="repeat" description="Pumilio" evidence="5">
    <location>
        <begin position="794"/>
        <end position="829"/>
    </location>
</feature>
<accession>A0A1B6DGA0</accession>
<feature type="compositionally biased region" description="Basic and acidic residues" evidence="6">
    <location>
        <begin position="250"/>
        <end position="259"/>
    </location>
</feature>
<evidence type="ECO:0000259" key="7">
    <source>
        <dbReference type="PROSITE" id="PS50303"/>
    </source>
</evidence>
<dbReference type="PANTHER" id="PTHR12537:SF12">
    <property type="entry name" value="MATERNAL PROTEIN PUMILIO"/>
    <property type="match status" value="1"/>
</dbReference>
<dbReference type="PROSITE" id="PS50302">
    <property type="entry name" value="PUM"/>
    <property type="match status" value="8"/>
</dbReference>
<feature type="region of interest" description="Disordered" evidence="6">
    <location>
        <begin position="1"/>
        <end position="24"/>
    </location>
</feature>
<dbReference type="PROSITE" id="PS50303">
    <property type="entry name" value="PUM_HD"/>
    <property type="match status" value="1"/>
</dbReference>
<dbReference type="PANTHER" id="PTHR12537">
    <property type="entry name" value="RNA BINDING PROTEIN PUMILIO-RELATED"/>
    <property type="match status" value="1"/>
</dbReference>
<dbReference type="InterPro" id="IPR011989">
    <property type="entry name" value="ARM-like"/>
</dbReference>
<comment type="subcellular location">
    <subcellularLocation>
        <location evidence="1">Cytoplasm</location>
    </subcellularLocation>
</comment>
<feature type="region of interest" description="Disordered" evidence="6">
    <location>
        <begin position="247"/>
        <end position="319"/>
    </location>
</feature>
<dbReference type="InterPro" id="IPR016024">
    <property type="entry name" value="ARM-type_fold"/>
</dbReference>
<feature type="non-terminal residue" evidence="8">
    <location>
        <position position="1"/>
    </location>
</feature>
<keyword evidence="4" id="KW-0694">RNA-binding</keyword>
<gene>
    <name evidence="8" type="ORF">g.22722</name>
</gene>
<feature type="region of interest" description="Disordered" evidence="6">
    <location>
        <begin position="196"/>
        <end position="215"/>
    </location>
</feature>
<dbReference type="Gene3D" id="1.25.10.10">
    <property type="entry name" value="Leucine-rich Repeat Variant"/>
    <property type="match status" value="1"/>
</dbReference>
<feature type="repeat" description="Pumilio" evidence="5">
    <location>
        <begin position="938"/>
        <end position="973"/>
    </location>
</feature>
<evidence type="ECO:0000256" key="2">
    <source>
        <dbReference type="ARBA" id="ARBA00022490"/>
    </source>
</evidence>
<feature type="repeat" description="Pumilio" evidence="5">
    <location>
        <begin position="866"/>
        <end position="901"/>
    </location>
</feature>
<feature type="repeat" description="Pumilio" evidence="5">
    <location>
        <begin position="902"/>
        <end position="937"/>
    </location>
</feature>
<dbReference type="AlphaFoldDB" id="A0A1B6DGA0"/>
<dbReference type="EMBL" id="GEDC01012582">
    <property type="protein sequence ID" value="JAS24716.1"/>
    <property type="molecule type" value="Transcribed_RNA"/>
</dbReference>
<keyword evidence="3" id="KW-0677">Repeat</keyword>
<dbReference type="GO" id="GO:0005737">
    <property type="term" value="C:cytoplasm"/>
    <property type="evidence" value="ECO:0007669"/>
    <property type="project" value="UniProtKB-SubCell"/>
</dbReference>
<dbReference type="GO" id="GO:0003730">
    <property type="term" value="F:mRNA 3'-UTR binding"/>
    <property type="evidence" value="ECO:0007669"/>
    <property type="project" value="TreeGrafter"/>
</dbReference>
<protein>
    <recommendedName>
        <fullName evidence="7">PUM-HD domain-containing protein</fullName>
    </recommendedName>
</protein>
<feature type="repeat" description="Pumilio" evidence="5">
    <location>
        <begin position="974"/>
        <end position="1009"/>
    </location>
</feature>
<name>A0A1B6DGA0_9HEMI</name>
<dbReference type="Pfam" id="PF00806">
    <property type="entry name" value="PUF"/>
    <property type="match status" value="8"/>
</dbReference>
<proteinExistence type="predicted"/>
<organism evidence="8">
    <name type="scientific">Clastoptera arizonana</name>
    <name type="common">Arizona spittle bug</name>
    <dbReference type="NCBI Taxonomy" id="38151"/>
    <lineage>
        <taxon>Eukaryota</taxon>
        <taxon>Metazoa</taxon>
        <taxon>Ecdysozoa</taxon>
        <taxon>Arthropoda</taxon>
        <taxon>Hexapoda</taxon>
        <taxon>Insecta</taxon>
        <taxon>Pterygota</taxon>
        <taxon>Neoptera</taxon>
        <taxon>Paraneoptera</taxon>
        <taxon>Hemiptera</taxon>
        <taxon>Auchenorrhyncha</taxon>
        <taxon>Cercopoidea</taxon>
        <taxon>Clastopteridae</taxon>
        <taxon>Clastoptera</taxon>
    </lineage>
</organism>
<dbReference type="SUPFAM" id="SSF48371">
    <property type="entry name" value="ARM repeat"/>
    <property type="match status" value="1"/>
</dbReference>
<dbReference type="FunFam" id="1.25.10.10:FF:000004">
    <property type="entry name" value="Pumilio homolog 1 isoform 2"/>
    <property type="match status" value="1"/>
</dbReference>
<feature type="compositionally biased region" description="Low complexity" evidence="6">
    <location>
        <begin position="274"/>
        <end position="285"/>
    </location>
</feature>
<feature type="repeat" description="Pumilio" evidence="5">
    <location>
        <begin position="1010"/>
        <end position="1045"/>
    </location>
</feature>
<feature type="domain" description="PUM-HD" evidence="7">
    <location>
        <begin position="774"/>
        <end position="1111"/>
    </location>
</feature>
<evidence type="ECO:0000256" key="6">
    <source>
        <dbReference type="SAM" id="MobiDB-lite"/>
    </source>
</evidence>
<feature type="compositionally biased region" description="Polar residues" evidence="6">
    <location>
        <begin position="1"/>
        <end position="13"/>
    </location>
</feature>
<feature type="region of interest" description="Disordered" evidence="6">
    <location>
        <begin position="359"/>
        <end position="401"/>
    </location>
</feature>
<evidence type="ECO:0000256" key="4">
    <source>
        <dbReference type="ARBA" id="ARBA00022884"/>
    </source>
</evidence>